<protein>
    <recommendedName>
        <fullName evidence="3">Maspardin</fullName>
    </recommendedName>
</protein>
<sequence length="327" mass="36768">MVQAGVQHVSVSERGGYRCGPPVLCGERVCLHSMEFESDLSCTLEYKSFRSTVPLKQIVVDSDGLKVWKVYEAGPKGVRCPLVCLPPVIGTADCFYRQVLSLTARGYRVISVEYPVYWSVMEWCEGFKHLLDRLDVDRAHILGASLGGFLAQKFAELTSNSSRVASLILCNSFIDTKIFNYTDSSSVFWMLPSTLLKKMIIGRFPRKLMDPHIADSIDFMVERLECLTQSELASRLTLNCSPDYVQPQKVEMEVTLVDVFDESALSQSVKEEMYKCYPNARLAHLKTGGNFPFLSRADEVNMYIQVHLRGYEGTHLSATDSGTPVER</sequence>
<dbReference type="AlphaFoldDB" id="A0AAW0TGS6"/>
<evidence type="ECO:0000256" key="2">
    <source>
        <dbReference type="ARBA" id="ARBA00008645"/>
    </source>
</evidence>
<evidence type="ECO:0000313" key="6">
    <source>
        <dbReference type="EMBL" id="KAK8385867.1"/>
    </source>
</evidence>
<dbReference type="InterPro" id="IPR000073">
    <property type="entry name" value="AB_hydrolase_1"/>
</dbReference>
<dbReference type="SUPFAM" id="SSF53474">
    <property type="entry name" value="alpha/beta-Hydrolases"/>
    <property type="match status" value="1"/>
</dbReference>
<accession>A0AAW0TGS6</accession>
<dbReference type="GO" id="GO:0005737">
    <property type="term" value="C:cytoplasm"/>
    <property type="evidence" value="ECO:0007669"/>
    <property type="project" value="UniProtKB-SubCell"/>
</dbReference>
<proteinExistence type="inferred from homology"/>
<dbReference type="Pfam" id="PF00561">
    <property type="entry name" value="Abhydrolase_1"/>
    <property type="match status" value="1"/>
</dbReference>
<name>A0AAW0TGS6_SCYPA</name>
<dbReference type="EMBL" id="JARAKH010000031">
    <property type="protein sequence ID" value="KAK8385867.1"/>
    <property type="molecule type" value="Genomic_DNA"/>
</dbReference>
<reference evidence="6 7" key="1">
    <citation type="submission" date="2023-03" db="EMBL/GenBank/DDBJ databases">
        <title>High-quality genome of Scylla paramamosain provides insights in environmental adaptation.</title>
        <authorList>
            <person name="Zhang L."/>
        </authorList>
    </citation>
    <scope>NUCLEOTIDE SEQUENCE [LARGE SCALE GENOMIC DNA]</scope>
    <source>
        <strain evidence="6">LZ_2023a</strain>
        <tissue evidence="6">Muscle</tissue>
    </source>
</reference>
<dbReference type="PANTHER" id="PTHR15913">
    <property type="entry name" value="ACID CLUSTER PROTEIN 33"/>
    <property type="match status" value="1"/>
</dbReference>
<comment type="subcellular location">
    <subcellularLocation>
        <location evidence="1">Cytoplasm</location>
    </subcellularLocation>
</comment>
<keyword evidence="7" id="KW-1185">Reference proteome</keyword>
<feature type="domain" description="AB hydrolase-1" evidence="5">
    <location>
        <begin position="127"/>
        <end position="191"/>
    </location>
</feature>
<gene>
    <name evidence="6" type="ORF">O3P69_010558</name>
</gene>
<evidence type="ECO:0000259" key="5">
    <source>
        <dbReference type="Pfam" id="PF00561"/>
    </source>
</evidence>
<evidence type="ECO:0000313" key="7">
    <source>
        <dbReference type="Proteomes" id="UP001487740"/>
    </source>
</evidence>
<organism evidence="6 7">
    <name type="scientific">Scylla paramamosain</name>
    <name type="common">Mud crab</name>
    <dbReference type="NCBI Taxonomy" id="85552"/>
    <lineage>
        <taxon>Eukaryota</taxon>
        <taxon>Metazoa</taxon>
        <taxon>Ecdysozoa</taxon>
        <taxon>Arthropoda</taxon>
        <taxon>Crustacea</taxon>
        <taxon>Multicrustacea</taxon>
        <taxon>Malacostraca</taxon>
        <taxon>Eumalacostraca</taxon>
        <taxon>Eucarida</taxon>
        <taxon>Decapoda</taxon>
        <taxon>Pleocyemata</taxon>
        <taxon>Brachyura</taxon>
        <taxon>Eubrachyura</taxon>
        <taxon>Portunoidea</taxon>
        <taxon>Portunidae</taxon>
        <taxon>Portuninae</taxon>
        <taxon>Scylla</taxon>
    </lineage>
</organism>
<dbReference type="InterPro" id="IPR029058">
    <property type="entry name" value="AB_hydrolase_fold"/>
</dbReference>
<evidence type="ECO:0000256" key="3">
    <source>
        <dbReference type="ARBA" id="ARBA00020148"/>
    </source>
</evidence>
<dbReference type="Proteomes" id="UP001487740">
    <property type="component" value="Unassembled WGS sequence"/>
</dbReference>
<dbReference type="Gene3D" id="3.40.50.1820">
    <property type="entry name" value="alpha/beta hydrolase"/>
    <property type="match status" value="1"/>
</dbReference>
<comment type="caution">
    <text evidence="6">The sequence shown here is derived from an EMBL/GenBank/DDBJ whole genome shotgun (WGS) entry which is preliminary data.</text>
</comment>
<dbReference type="InterPro" id="IPR026151">
    <property type="entry name" value="Maspardin"/>
</dbReference>
<keyword evidence="4" id="KW-0963">Cytoplasm</keyword>
<dbReference type="PANTHER" id="PTHR15913:SF0">
    <property type="entry name" value="MASPARDIN"/>
    <property type="match status" value="1"/>
</dbReference>
<comment type="similarity">
    <text evidence="2">Belongs to the AB hydrolase superfamily.</text>
</comment>
<evidence type="ECO:0000256" key="1">
    <source>
        <dbReference type="ARBA" id="ARBA00004496"/>
    </source>
</evidence>
<evidence type="ECO:0000256" key="4">
    <source>
        <dbReference type="ARBA" id="ARBA00022490"/>
    </source>
</evidence>